<sequence>DPVNDPPVASDDFIGSLSRPPGGSSVTVRVTDNDSDLDGPLNPSALTIVGSTAPGQPLVVPGQGTWSLNLSTQEISFTPSTGFFGDPTPIQYTVTDQQGAISNPATVSIDYDNLLTSPALPAAEPRHVDLYLLLDSSTSMKGGDPSGVSRIEAQNRLAFESLKSGLAAAGYGYSLKGSSTFQPFLDDTNLTSSQTLASDILNYELVDDPTDGSSSNAKSITIHTIDFGYLVTHSETTFTGSNPNFGELLARDVLLTQTPDLTYGATTSPDWIARGLPAPNSLDAYTAPGTSGNRYSGTEMLGALVALDRLLVKELPNVALDTIVSVAMITDGRPERRPWWDNRPDFGQGWSGTNVPLPTSSWLDGDPILSSGLRYTSSGTPIRVPTAGGVDIWAQAQTSLNNTLDTVAARAGASNVNVLAIGMGDGGISNWNAIYTDLFTNQTFDASRSWNYQFSTSGQLPQLSG</sequence>
<dbReference type="Pfam" id="PF17963">
    <property type="entry name" value="Big_9"/>
    <property type="match status" value="1"/>
</dbReference>
<comment type="caution">
    <text evidence="2">The sequence shown here is derived from an EMBL/GenBank/DDBJ whole genome shotgun (WGS) entry which is preliminary data.</text>
</comment>
<feature type="region of interest" description="Disordered" evidence="1">
    <location>
        <begin position="1"/>
        <end position="37"/>
    </location>
</feature>
<evidence type="ECO:0000313" key="2">
    <source>
        <dbReference type="EMBL" id="MEA5392322.1"/>
    </source>
</evidence>
<organism evidence="2 3">
    <name type="scientific">Cyanobium gracile UHCC 0139</name>
    <dbReference type="NCBI Taxonomy" id="3110308"/>
    <lineage>
        <taxon>Bacteria</taxon>
        <taxon>Bacillati</taxon>
        <taxon>Cyanobacteriota</taxon>
        <taxon>Cyanophyceae</taxon>
        <taxon>Synechococcales</taxon>
        <taxon>Prochlorococcaceae</taxon>
        <taxon>Cyanobium</taxon>
    </lineage>
</organism>
<gene>
    <name evidence="2" type="ORF">VB738_13750</name>
</gene>
<keyword evidence="3" id="KW-1185">Reference proteome</keyword>
<accession>A0ABU5RX05</accession>
<evidence type="ECO:0000256" key="1">
    <source>
        <dbReference type="SAM" id="MobiDB-lite"/>
    </source>
</evidence>
<reference evidence="2 3" key="1">
    <citation type="submission" date="2023-12" db="EMBL/GenBank/DDBJ databases">
        <title>Baltic Sea Cyanobacteria.</title>
        <authorList>
            <person name="Delbaje E."/>
            <person name="Fewer D.P."/>
            <person name="Shishido T.K."/>
        </authorList>
    </citation>
    <scope>NUCLEOTIDE SEQUENCE [LARGE SCALE GENOMIC DNA]</scope>
    <source>
        <strain evidence="2 3">UHCC 0139</strain>
    </source>
</reference>
<proteinExistence type="predicted"/>
<dbReference type="Proteomes" id="UP001304461">
    <property type="component" value="Unassembled WGS sequence"/>
</dbReference>
<dbReference type="RefSeq" id="WP_323306279.1">
    <property type="nucleotide sequence ID" value="NZ_JAYGHX010000010.1"/>
</dbReference>
<evidence type="ECO:0000313" key="3">
    <source>
        <dbReference type="Proteomes" id="UP001304461"/>
    </source>
</evidence>
<dbReference type="EMBL" id="JAYGHX010000010">
    <property type="protein sequence ID" value="MEA5392322.1"/>
    <property type="molecule type" value="Genomic_DNA"/>
</dbReference>
<feature type="non-terminal residue" evidence="2">
    <location>
        <position position="1"/>
    </location>
</feature>
<name>A0ABU5RX05_9CYAN</name>
<protein>
    <submittedName>
        <fullName evidence="2">Ig-like domain-containing protein</fullName>
    </submittedName>
</protein>